<sequence length="232" mass="25060">MAKIDPIRRAEIGREKRARTRAQLVVAANSLFAGQAVESVTVDDVVKEAGVAKGTFYVHFQDLQALAVAVAQDLVRSFDELLQPARLSISEPELRIALGCSRLLDKALDDPHWARVVARMATAAPNGLAAVRGHFLEDMRRFSRGLPQGGVSLEVSLEIVVGMMLQLLSAFSEGRLSRRHREDAVAAILRAIGLAAEQIKSVIARLPASKNGARTLARAKTARRHPSTGSAT</sequence>
<dbReference type="PANTHER" id="PTHR30055">
    <property type="entry name" value="HTH-TYPE TRANSCRIPTIONAL REGULATOR RUTR"/>
    <property type="match status" value="1"/>
</dbReference>
<dbReference type="RefSeq" id="WP_195798212.1">
    <property type="nucleotide sequence ID" value="NZ_CP061379.1"/>
</dbReference>
<dbReference type="KEGG" id="bcou:IC761_19195"/>
<evidence type="ECO:0000256" key="3">
    <source>
        <dbReference type="ARBA" id="ARBA00023163"/>
    </source>
</evidence>
<evidence type="ECO:0000313" key="6">
    <source>
        <dbReference type="EMBL" id="QPF88659.1"/>
    </source>
</evidence>
<evidence type="ECO:0000313" key="7">
    <source>
        <dbReference type="Proteomes" id="UP000594621"/>
    </source>
</evidence>
<evidence type="ECO:0000259" key="5">
    <source>
        <dbReference type="PROSITE" id="PS50977"/>
    </source>
</evidence>
<keyword evidence="1" id="KW-0805">Transcription regulation</keyword>
<dbReference type="InterPro" id="IPR009057">
    <property type="entry name" value="Homeodomain-like_sf"/>
</dbReference>
<evidence type="ECO:0000256" key="1">
    <source>
        <dbReference type="ARBA" id="ARBA00023015"/>
    </source>
</evidence>
<dbReference type="SUPFAM" id="SSF46689">
    <property type="entry name" value="Homeodomain-like"/>
    <property type="match status" value="1"/>
</dbReference>
<dbReference type="GO" id="GO:0000976">
    <property type="term" value="F:transcription cis-regulatory region binding"/>
    <property type="evidence" value="ECO:0007669"/>
    <property type="project" value="TreeGrafter"/>
</dbReference>
<dbReference type="InterPro" id="IPR001647">
    <property type="entry name" value="HTH_TetR"/>
</dbReference>
<evidence type="ECO:0000256" key="4">
    <source>
        <dbReference type="PROSITE-ProRule" id="PRU00335"/>
    </source>
</evidence>
<proteinExistence type="predicted"/>
<dbReference type="Gene3D" id="1.10.357.10">
    <property type="entry name" value="Tetracycline Repressor, domain 2"/>
    <property type="match status" value="1"/>
</dbReference>
<feature type="DNA-binding region" description="H-T-H motif" evidence="4">
    <location>
        <begin position="41"/>
        <end position="60"/>
    </location>
</feature>
<dbReference type="Pfam" id="PF00440">
    <property type="entry name" value="TetR_N"/>
    <property type="match status" value="1"/>
</dbReference>
<protein>
    <submittedName>
        <fullName evidence="6">TetR/AcrR family transcriptional regulator</fullName>
    </submittedName>
</protein>
<name>A0A7S9CZZ9_9BRAD</name>
<accession>A0A7S9CZZ9</accession>
<feature type="domain" description="HTH tetR-type" evidence="5">
    <location>
        <begin position="18"/>
        <end position="78"/>
    </location>
</feature>
<dbReference type="InterPro" id="IPR050109">
    <property type="entry name" value="HTH-type_TetR-like_transc_reg"/>
</dbReference>
<keyword evidence="3" id="KW-0804">Transcription</keyword>
<dbReference type="AlphaFoldDB" id="A0A7S9CZZ9"/>
<gene>
    <name evidence="6" type="ORF">IC761_19195</name>
</gene>
<dbReference type="EMBL" id="CP061379">
    <property type="protein sequence ID" value="QPF88659.1"/>
    <property type="molecule type" value="Genomic_DNA"/>
</dbReference>
<dbReference type="GO" id="GO:0003700">
    <property type="term" value="F:DNA-binding transcription factor activity"/>
    <property type="evidence" value="ECO:0007669"/>
    <property type="project" value="TreeGrafter"/>
</dbReference>
<organism evidence="6 7">
    <name type="scientific">Bradyrhizobium commune</name>
    <dbReference type="NCBI Taxonomy" id="83627"/>
    <lineage>
        <taxon>Bacteria</taxon>
        <taxon>Pseudomonadati</taxon>
        <taxon>Pseudomonadota</taxon>
        <taxon>Alphaproteobacteria</taxon>
        <taxon>Hyphomicrobiales</taxon>
        <taxon>Nitrobacteraceae</taxon>
        <taxon>Bradyrhizobium</taxon>
    </lineage>
</organism>
<dbReference type="PROSITE" id="PS50977">
    <property type="entry name" value="HTH_TETR_2"/>
    <property type="match status" value="1"/>
</dbReference>
<reference evidence="6 7" key="1">
    <citation type="submission" date="2020-09" db="EMBL/GenBank/DDBJ databases">
        <title>Complete genomes of bradyrhizobia occurring on native shrubby legumes in Australia.</title>
        <authorList>
            <person name="Lafay B."/>
        </authorList>
    </citation>
    <scope>NUCLEOTIDE SEQUENCE [LARGE SCALE GENOMIC DNA]</scope>
    <source>
        <strain evidence="6 7">BDV5040</strain>
    </source>
</reference>
<keyword evidence="2 4" id="KW-0238">DNA-binding</keyword>
<dbReference type="Proteomes" id="UP000594621">
    <property type="component" value="Chromosome"/>
</dbReference>
<keyword evidence="7" id="KW-1185">Reference proteome</keyword>
<evidence type="ECO:0000256" key="2">
    <source>
        <dbReference type="ARBA" id="ARBA00023125"/>
    </source>
</evidence>
<dbReference type="PANTHER" id="PTHR30055:SF234">
    <property type="entry name" value="HTH-TYPE TRANSCRIPTIONAL REGULATOR BETI"/>
    <property type="match status" value="1"/>
</dbReference>